<proteinExistence type="predicted"/>
<organism evidence="2 3">
    <name type="scientific">Streptomyces gardneri</name>
    <dbReference type="NCBI Taxonomy" id="66892"/>
    <lineage>
        <taxon>Bacteria</taxon>
        <taxon>Bacillati</taxon>
        <taxon>Actinomycetota</taxon>
        <taxon>Actinomycetes</taxon>
        <taxon>Kitasatosporales</taxon>
        <taxon>Streptomycetaceae</taxon>
        <taxon>Streptomyces</taxon>
    </lineage>
</organism>
<feature type="compositionally biased region" description="Basic and acidic residues" evidence="1">
    <location>
        <begin position="19"/>
        <end position="45"/>
    </location>
</feature>
<evidence type="ECO:0008006" key="4">
    <source>
        <dbReference type="Google" id="ProtNLM"/>
    </source>
</evidence>
<reference evidence="2 3" key="1">
    <citation type="submission" date="2019-06" db="EMBL/GenBank/DDBJ databases">
        <title>Whole genome shotgun sequence of Streptomyces gardneri NBRC 12865.</title>
        <authorList>
            <person name="Hosoyama A."/>
            <person name="Uohara A."/>
            <person name="Ohji S."/>
            <person name="Ichikawa N."/>
        </authorList>
    </citation>
    <scope>NUCLEOTIDE SEQUENCE [LARGE SCALE GENOMIC DNA]</scope>
    <source>
        <strain evidence="2 3">NBRC 12865</strain>
    </source>
</reference>
<gene>
    <name evidence="2" type="ORF">SGA01_56480</name>
</gene>
<keyword evidence="3" id="KW-1185">Reference proteome</keyword>
<dbReference type="Proteomes" id="UP000315226">
    <property type="component" value="Unassembled WGS sequence"/>
</dbReference>
<dbReference type="RefSeq" id="WP_229918503.1">
    <property type="nucleotide sequence ID" value="NZ_BJMN01000038.1"/>
</dbReference>
<evidence type="ECO:0000313" key="2">
    <source>
        <dbReference type="EMBL" id="GEB60043.1"/>
    </source>
</evidence>
<feature type="region of interest" description="Disordered" evidence="1">
    <location>
        <begin position="1"/>
        <end position="82"/>
    </location>
</feature>
<feature type="compositionally biased region" description="Pro residues" evidence="1">
    <location>
        <begin position="46"/>
        <end position="55"/>
    </location>
</feature>
<dbReference type="EMBL" id="BJMN01000038">
    <property type="protein sequence ID" value="GEB60043.1"/>
    <property type="molecule type" value="Genomic_DNA"/>
</dbReference>
<evidence type="ECO:0000313" key="3">
    <source>
        <dbReference type="Proteomes" id="UP000315226"/>
    </source>
</evidence>
<dbReference type="AlphaFoldDB" id="A0A4Y3RTI0"/>
<comment type="caution">
    <text evidence="2">The sequence shown here is derived from an EMBL/GenBank/DDBJ whole genome shotgun (WGS) entry which is preliminary data.</text>
</comment>
<sequence length="260" mass="28136">MGDDRRRGVIRLKPATGDRPVRPPAEERAQRPPEKTPVRPPERPPARPPEATPSRPPERTPARPPGKTPARRTDTLLTKAAPRGLVAGRGVLQANLNWSASTGADLDLGCLVELADGTREAVQALGNSFGALTAPPYVQLDQDDRSGASSDGETLRTHLEYRSRIRRLLVYTYVYEGAVDFRSLGAAVTVTAPSASFRILLDDAPQGATACAIALIDSGEGGLSVRREVRWFTPAHGLSNQQLIDQAYGFGLEWVWATKD</sequence>
<accession>A0A4Y3RTI0</accession>
<dbReference type="CDD" id="cd06974">
    <property type="entry name" value="TerD_like"/>
    <property type="match status" value="1"/>
</dbReference>
<evidence type="ECO:0000256" key="1">
    <source>
        <dbReference type="SAM" id="MobiDB-lite"/>
    </source>
</evidence>
<protein>
    <recommendedName>
        <fullName evidence="4">Tellurium resistance protein TerA</fullName>
    </recommendedName>
</protein>
<dbReference type="InterPro" id="IPR003325">
    <property type="entry name" value="TerD"/>
</dbReference>
<name>A0A4Y3RTI0_9ACTN</name>